<feature type="domain" description="BTB" evidence="1">
    <location>
        <begin position="32"/>
        <end position="93"/>
    </location>
</feature>
<dbReference type="AlphaFoldDB" id="A0A8H5FB08"/>
<evidence type="ECO:0000313" key="3">
    <source>
        <dbReference type="Proteomes" id="UP000541558"/>
    </source>
</evidence>
<gene>
    <name evidence="2" type="ORF">D9611_010474</name>
</gene>
<dbReference type="PROSITE" id="PS50097">
    <property type="entry name" value="BTB"/>
    <property type="match status" value="1"/>
</dbReference>
<protein>
    <recommendedName>
        <fullName evidence="1">BTB domain-containing protein</fullName>
    </recommendedName>
</protein>
<name>A0A8H5FB08_9AGAR</name>
<evidence type="ECO:0000259" key="1">
    <source>
        <dbReference type="PROSITE" id="PS50097"/>
    </source>
</evidence>
<organism evidence="2 3">
    <name type="scientific">Ephemerocybe angulata</name>
    <dbReference type="NCBI Taxonomy" id="980116"/>
    <lineage>
        <taxon>Eukaryota</taxon>
        <taxon>Fungi</taxon>
        <taxon>Dikarya</taxon>
        <taxon>Basidiomycota</taxon>
        <taxon>Agaricomycotina</taxon>
        <taxon>Agaricomycetes</taxon>
        <taxon>Agaricomycetidae</taxon>
        <taxon>Agaricales</taxon>
        <taxon>Agaricineae</taxon>
        <taxon>Psathyrellaceae</taxon>
        <taxon>Ephemerocybe</taxon>
    </lineage>
</organism>
<dbReference type="OrthoDB" id="3238622at2759"/>
<dbReference type="Gene3D" id="3.30.710.10">
    <property type="entry name" value="Potassium Channel Kv1.1, Chain A"/>
    <property type="match status" value="1"/>
</dbReference>
<dbReference type="Pfam" id="PF00651">
    <property type="entry name" value="BTB"/>
    <property type="match status" value="1"/>
</dbReference>
<dbReference type="SUPFAM" id="SSF54695">
    <property type="entry name" value="POZ domain"/>
    <property type="match status" value="1"/>
</dbReference>
<dbReference type="Proteomes" id="UP000541558">
    <property type="component" value="Unassembled WGS sequence"/>
</dbReference>
<evidence type="ECO:0000313" key="2">
    <source>
        <dbReference type="EMBL" id="KAF5330042.1"/>
    </source>
</evidence>
<reference evidence="2 3" key="1">
    <citation type="journal article" date="2020" name="ISME J.">
        <title>Uncovering the hidden diversity of litter-decomposition mechanisms in mushroom-forming fungi.</title>
        <authorList>
            <person name="Floudas D."/>
            <person name="Bentzer J."/>
            <person name="Ahren D."/>
            <person name="Johansson T."/>
            <person name="Persson P."/>
            <person name="Tunlid A."/>
        </authorList>
    </citation>
    <scope>NUCLEOTIDE SEQUENCE [LARGE SCALE GENOMIC DNA]</scope>
    <source>
        <strain evidence="2 3">CBS 175.51</strain>
    </source>
</reference>
<dbReference type="EMBL" id="JAACJK010000117">
    <property type="protein sequence ID" value="KAF5330042.1"/>
    <property type="molecule type" value="Genomic_DNA"/>
</dbReference>
<dbReference type="InterPro" id="IPR000210">
    <property type="entry name" value="BTB/POZ_dom"/>
</dbReference>
<proteinExistence type="predicted"/>
<dbReference type="InterPro" id="IPR011333">
    <property type="entry name" value="SKP1/BTB/POZ_sf"/>
</dbReference>
<comment type="caution">
    <text evidence="2">The sequence shown here is derived from an EMBL/GenBank/DDBJ whole genome shotgun (WGS) entry which is preliminary data.</text>
</comment>
<keyword evidence="3" id="KW-1185">Reference proteome</keyword>
<sequence length="197" mass="22210">MASSSRGISIHEVTLHAGTDEYFHPDFSDRGGDVALVPKGRKRLFRTHTFTLKSSSGFFRSKLDRPRSSTSQKVQVVYLDEEEVVLEYLLRMVSGMEFPELDSCDLVEDLLQAAVRLEMTGPVDIIRLALTSPPLATMNPFRMYDICFRNGWDAEARLFATQTLASNLLDGGHSQLEGRSPTGLLRLLEARQTRREM</sequence>
<accession>A0A8H5FB08</accession>